<dbReference type="Pfam" id="PF02037">
    <property type="entry name" value="SAP"/>
    <property type="match status" value="1"/>
</dbReference>
<keyword evidence="4" id="KW-1185">Reference proteome</keyword>
<keyword evidence="1" id="KW-0472">Membrane</keyword>
<gene>
    <name evidence="3" type="ORF">PECAL_6P02520</name>
</gene>
<sequence>PWRRRLRESDSSARVQTLCTRFASDRCATMLTVLTAEELFVALARDAVAIPVSTAFARVALRGRRERLGVVYVQAVLLACLAAVNAQRLATAVYWRDMALTTACEVLSLLAPQHLLGAVVASTVTGAAIACGRGGLALRAFVALAVAYAAAPTTTDAADVKTMKVSELRAALEAAGADATGRKAELVERLAAAQRPQFTRLLAALVAGLGAFVAGPRVARYLLPVAELERAYGAFAAVGGAGFRERTVALVFVGLRIQLGVGQLGVDYLRAAQRRKNLLVGAGGQKPLGAKPYGRKVIAFVMAAAIPYLVQRTALEATYELSFRRYTHSLTRSLRLDSVLGGDARALTAVAASDLTLEAHASTLETSARRCYELASRKVFSVPKLLLLPTMISRHPKAFLAALPVFLALDGAKARGIAALTQAVERRRKVAKTLASTRSKVEARDVQDADALRAADGEAFVKERWASLASSIEREKAFGTFYETIRRYVRWLYWSDFLTPALEVALAGLLERGLIDVGEVWVTARALEDGLDTLLTRSRAEAELGELLADVERLETFARALDEVHDEDESLARTCSVGDLALDVSFSRGAAKVRAKASAQPGDVLAVSGPNGGGKSSLFALLQACARGDAAPPPGLVLNEGVVAVPRTLIHVAQQPYCPLHAVPLAWATTRVEASVDDVASLLDALDFYPGASTNTTLLTEEQDDFCGSLSGGQRVKFELMRQVLLPHEKGMPCPDLLLLDEIFSPLDPASKAVAQKSIKDACPSSVVLAIFHAEAGACVPAFDFFTGVLHFERGADDVTGVSRVSTC</sequence>
<dbReference type="Gene3D" id="3.40.50.300">
    <property type="entry name" value="P-loop containing nucleotide triphosphate hydrolases"/>
    <property type="match status" value="1"/>
</dbReference>
<feature type="domain" description="SAP" evidence="2">
    <location>
        <begin position="160"/>
        <end position="194"/>
    </location>
</feature>
<dbReference type="Gene3D" id="1.10.720.30">
    <property type="entry name" value="SAP domain"/>
    <property type="match status" value="1"/>
</dbReference>
<organism evidence="3 4">
    <name type="scientific">Pelagomonas calceolata</name>
    <dbReference type="NCBI Taxonomy" id="35677"/>
    <lineage>
        <taxon>Eukaryota</taxon>
        <taxon>Sar</taxon>
        <taxon>Stramenopiles</taxon>
        <taxon>Ochrophyta</taxon>
        <taxon>Pelagophyceae</taxon>
        <taxon>Pelagomonadales</taxon>
        <taxon>Pelagomonadaceae</taxon>
        <taxon>Pelagomonas</taxon>
    </lineage>
</organism>
<dbReference type="InterPro" id="IPR036361">
    <property type="entry name" value="SAP_dom_sf"/>
</dbReference>
<dbReference type="EMBL" id="CAKKNE010000006">
    <property type="protein sequence ID" value="CAH0378656.1"/>
    <property type="molecule type" value="Genomic_DNA"/>
</dbReference>
<proteinExistence type="predicted"/>
<feature type="transmembrane region" description="Helical" evidence="1">
    <location>
        <begin position="68"/>
        <end position="86"/>
    </location>
</feature>
<dbReference type="InterPro" id="IPR003034">
    <property type="entry name" value="SAP_dom"/>
</dbReference>
<dbReference type="GO" id="GO:0005524">
    <property type="term" value="F:ATP binding"/>
    <property type="evidence" value="ECO:0007669"/>
    <property type="project" value="InterPro"/>
</dbReference>
<dbReference type="InterPro" id="IPR027417">
    <property type="entry name" value="P-loop_NTPase"/>
</dbReference>
<evidence type="ECO:0000259" key="2">
    <source>
        <dbReference type="PROSITE" id="PS50800"/>
    </source>
</evidence>
<reference evidence="3" key="1">
    <citation type="submission" date="2021-11" db="EMBL/GenBank/DDBJ databases">
        <authorList>
            <consortium name="Genoscope - CEA"/>
            <person name="William W."/>
        </authorList>
    </citation>
    <scope>NUCLEOTIDE SEQUENCE</scope>
</reference>
<dbReference type="PROSITE" id="PS50800">
    <property type="entry name" value="SAP"/>
    <property type="match status" value="1"/>
</dbReference>
<dbReference type="GO" id="GO:0016887">
    <property type="term" value="F:ATP hydrolysis activity"/>
    <property type="evidence" value="ECO:0007669"/>
    <property type="project" value="InterPro"/>
</dbReference>
<protein>
    <recommendedName>
        <fullName evidence="2">SAP domain-containing protein</fullName>
    </recommendedName>
</protein>
<dbReference type="Pfam" id="PF00005">
    <property type="entry name" value="ABC_tran"/>
    <property type="match status" value="1"/>
</dbReference>
<evidence type="ECO:0000256" key="1">
    <source>
        <dbReference type="SAM" id="Phobius"/>
    </source>
</evidence>
<accession>A0A8J2X2P0</accession>
<dbReference type="AlphaFoldDB" id="A0A8J2X2P0"/>
<feature type="non-terminal residue" evidence="3">
    <location>
        <position position="1"/>
    </location>
</feature>
<keyword evidence="1" id="KW-1133">Transmembrane helix</keyword>
<dbReference type="Proteomes" id="UP000789595">
    <property type="component" value="Unassembled WGS sequence"/>
</dbReference>
<dbReference type="SUPFAM" id="SSF68906">
    <property type="entry name" value="SAP domain"/>
    <property type="match status" value="1"/>
</dbReference>
<dbReference type="InterPro" id="IPR003439">
    <property type="entry name" value="ABC_transporter-like_ATP-bd"/>
</dbReference>
<dbReference type="SUPFAM" id="SSF52540">
    <property type="entry name" value="P-loop containing nucleoside triphosphate hydrolases"/>
    <property type="match status" value="1"/>
</dbReference>
<comment type="caution">
    <text evidence="3">The sequence shown here is derived from an EMBL/GenBank/DDBJ whole genome shotgun (WGS) entry which is preliminary data.</text>
</comment>
<dbReference type="OrthoDB" id="420849at2759"/>
<evidence type="ECO:0000313" key="4">
    <source>
        <dbReference type="Proteomes" id="UP000789595"/>
    </source>
</evidence>
<keyword evidence="1" id="KW-0812">Transmembrane</keyword>
<dbReference type="SMART" id="SM00513">
    <property type="entry name" value="SAP"/>
    <property type="match status" value="1"/>
</dbReference>
<name>A0A8J2X2P0_9STRA</name>
<evidence type="ECO:0000313" key="3">
    <source>
        <dbReference type="EMBL" id="CAH0378656.1"/>
    </source>
</evidence>